<comment type="caution">
    <text evidence="2">The sequence shown here is derived from an EMBL/GenBank/DDBJ whole genome shotgun (WGS) entry which is preliminary data.</text>
</comment>
<feature type="transmembrane region" description="Helical" evidence="1">
    <location>
        <begin position="48"/>
        <end position="70"/>
    </location>
</feature>
<keyword evidence="1" id="KW-0812">Transmembrane</keyword>
<proteinExistence type="predicted"/>
<evidence type="ECO:0000313" key="2">
    <source>
        <dbReference type="EMBL" id="KAA8827668.1"/>
    </source>
</evidence>
<dbReference type="Proteomes" id="UP000410049">
    <property type="component" value="Unassembled WGS sequence"/>
</dbReference>
<protein>
    <submittedName>
        <fullName evidence="2">Uncharacterized protein</fullName>
    </submittedName>
</protein>
<keyword evidence="1" id="KW-1133">Transmembrane helix</keyword>
<evidence type="ECO:0000313" key="3">
    <source>
        <dbReference type="Proteomes" id="UP000410049"/>
    </source>
</evidence>
<dbReference type="AlphaFoldDB" id="A0A5M9ZJJ6"/>
<keyword evidence="1" id="KW-0472">Membrane</keyword>
<accession>A0A5M9ZJJ6</accession>
<organism evidence="2 3">
    <name type="scientific">Bifidobacterium myosotis</name>
    <dbReference type="NCBI Taxonomy" id="1630166"/>
    <lineage>
        <taxon>Bacteria</taxon>
        <taxon>Bacillati</taxon>
        <taxon>Actinomycetota</taxon>
        <taxon>Actinomycetes</taxon>
        <taxon>Bifidobacteriales</taxon>
        <taxon>Bifidobacteriaceae</taxon>
        <taxon>Bifidobacterium</taxon>
    </lineage>
</organism>
<sequence>MTAQNAQAGTDAQSQAGIHTYTLPQPIRQQGSHQIAVSALWRRRGSNAFTMFLGAFGILVLLSFIITGIGGIQYRFEQMHVTNHGDDPHLVVTFTDVVIILMCVVGIVIPSAIIIFFAWGFIADIPSSRTRHRFVRDPHTLGVHTDGFAPGIVIVRQPDCDDGDDDSDDFPIPRILFCAGTPIEFRMLAYVPESMWVEAGGGQDPCPSWRHRHHMAWLTLRIEGGAIAITALKPIPVRPVRQAFDTGKPNRTIFDYDKTPGIERYDSDYIILDATRVGNAKNRATNPGTTAV</sequence>
<gene>
    <name evidence="2" type="ORF">EMO91_07405</name>
</gene>
<feature type="transmembrane region" description="Helical" evidence="1">
    <location>
        <begin position="90"/>
        <end position="123"/>
    </location>
</feature>
<name>A0A5M9ZJJ6_9BIFI</name>
<reference evidence="2 3" key="1">
    <citation type="journal article" date="2019" name="Syst. Appl. Microbiol.">
        <title>Characterization of Bifidobacterium species in feaces of the Egyptian fruit bat: Description of B. vespertilionis sp. nov. and B. rousetti sp. nov.</title>
        <authorList>
            <person name="Modesto M."/>
            <person name="Satti M."/>
            <person name="Watanabe K."/>
            <person name="Puglisi E."/>
            <person name="Morelli L."/>
            <person name="Huang C.-H."/>
            <person name="Liou J.-S."/>
            <person name="Miyashita M."/>
            <person name="Tamura T."/>
            <person name="Saito S."/>
            <person name="Mori K."/>
            <person name="Huang L."/>
            <person name="Sciavilla P."/>
            <person name="Sandri C."/>
            <person name="Spiezio C."/>
            <person name="Vitali F."/>
            <person name="Cavalieri D."/>
            <person name="Perpetuini G."/>
            <person name="Tofalo R."/>
            <person name="Bonetti A."/>
            <person name="Arita M."/>
            <person name="Mattarelli P."/>
        </authorList>
    </citation>
    <scope>NUCLEOTIDE SEQUENCE [LARGE SCALE GENOMIC DNA]</scope>
    <source>
        <strain evidence="2 3">RST17</strain>
    </source>
</reference>
<evidence type="ECO:0000256" key="1">
    <source>
        <dbReference type="SAM" id="Phobius"/>
    </source>
</evidence>
<dbReference type="RefSeq" id="WP_150379419.1">
    <property type="nucleotide sequence ID" value="NZ_RZUH01000005.1"/>
</dbReference>
<dbReference type="EMBL" id="RZUH01000005">
    <property type="protein sequence ID" value="KAA8827668.1"/>
    <property type="molecule type" value="Genomic_DNA"/>
</dbReference>